<dbReference type="AlphaFoldDB" id="A0A0C9XFE6"/>
<keyword evidence="3" id="KW-1185">Reference proteome</keyword>
<sequence>MHKGTLHENKRTPVDKQHKLNQSQTRHEVVAPAIATPQPPMISGPGPSQSAQVPEFSNSEDFEANYHENFDDPNVFSSDPSPAYSLVLHYPTNPFTSESTPIQCFKLWSSTEFRIIQDNTSSSPYSGFCLLAPNSSPPM</sequence>
<evidence type="ECO:0000313" key="2">
    <source>
        <dbReference type="EMBL" id="KIJ96386.1"/>
    </source>
</evidence>
<dbReference type="HOGENOM" id="CLU_1845411_0_0_1"/>
<reference evidence="3" key="2">
    <citation type="submission" date="2015-01" db="EMBL/GenBank/DDBJ databases">
        <title>Evolutionary Origins and Diversification of the Mycorrhizal Mutualists.</title>
        <authorList>
            <consortium name="DOE Joint Genome Institute"/>
            <consortium name="Mycorrhizal Genomics Consortium"/>
            <person name="Kohler A."/>
            <person name="Kuo A."/>
            <person name="Nagy L.G."/>
            <person name="Floudas D."/>
            <person name="Copeland A."/>
            <person name="Barry K.W."/>
            <person name="Cichocki N."/>
            <person name="Veneault-Fourrey C."/>
            <person name="LaButti K."/>
            <person name="Lindquist E.A."/>
            <person name="Lipzen A."/>
            <person name="Lundell T."/>
            <person name="Morin E."/>
            <person name="Murat C."/>
            <person name="Riley R."/>
            <person name="Ohm R."/>
            <person name="Sun H."/>
            <person name="Tunlid A."/>
            <person name="Henrissat B."/>
            <person name="Grigoriev I.V."/>
            <person name="Hibbett D.S."/>
            <person name="Martin F."/>
        </authorList>
    </citation>
    <scope>NUCLEOTIDE SEQUENCE [LARGE SCALE GENOMIC DNA]</scope>
    <source>
        <strain evidence="3">LaAM-08-1</strain>
    </source>
</reference>
<gene>
    <name evidence="2" type="ORF">K443DRAFT_10668</name>
</gene>
<accession>A0A0C9XFE6</accession>
<protein>
    <submittedName>
        <fullName evidence="2">Uncharacterized protein</fullName>
    </submittedName>
</protein>
<dbReference type="EMBL" id="KN838723">
    <property type="protein sequence ID" value="KIJ96386.1"/>
    <property type="molecule type" value="Genomic_DNA"/>
</dbReference>
<dbReference type="Proteomes" id="UP000054477">
    <property type="component" value="Unassembled WGS sequence"/>
</dbReference>
<evidence type="ECO:0000313" key="3">
    <source>
        <dbReference type="Proteomes" id="UP000054477"/>
    </source>
</evidence>
<evidence type="ECO:0000256" key="1">
    <source>
        <dbReference type="SAM" id="MobiDB-lite"/>
    </source>
</evidence>
<feature type="region of interest" description="Disordered" evidence="1">
    <location>
        <begin position="1"/>
        <end position="56"/>
    </location>
</feature>
<organism evidence="2 3">
    <name type="scientific">Laccaria amethystina LaAM-08-1</name>
    <dbReference type="NCBI Taxonomy" id="1095629"/>
    <lineage>
        <taxon>Eukaryota</taxon>
        <taxon>Fungi</taxon>
        <taxon>Dikarya</taxon>
        <taxon>Basidiomycota</taxon>
        <taxon>Agaricomycotina</taxon>
        <taxon>Agaricomycetes</taxon>
        <taxon>Agaricomycetidae</taxon>
        <taxon>Agaricales</taxon>
        <taxon>Agaricineae</taxon>
        <taxon>Hydnangiaceae</taxon>
        <taxon>Laccaria</taxon>
    </lineage>
</organism>
<reference evidence="2 3" key="1">
    <citation type="submission" date="2014-04" db="EMBL/GenBank/DDBJ databases">
        <authorList>
            <consortium name="DOE Joint Genome Institute"/>
            <person name="Kuo A."/>
            <person name="Kohler A."/>
            <person name="Nagy L.G."/>
            <person name="Floudas D."/>
            <person name="Copeland A."/>
            <person name="Barry K.W."/>
            <person name="Cichocki N."/>
            <person name="Veneault-Fourrey C."/>
            <person name="LaButti K."/>
            <person name="Lindquist E.A."/>
            <person name="Lipzen A."/>
            <person name="Lundell T."/>
            <person name="Morin E."/>
            <person name="Murat C."/>
            <person name="Sun H."/>
            <person name="Tunlid A."/>
            <person name="Henrissat B."/>
            <person name="Grigoriev I.V."/>
            <person name="Hibbett D.S."/>
            <person name="Martin F."/>
            <person name="Nordberg H.P."/>
            <person name="Cantor M.N."/>
            <person name="Hua S.X."/>
        </authorList>
    </citation>
    <scope>NUCLEOTIDE SEQUENCE [LARGE SCALE GENOMIC DNA]</scope>
    <source>
        <strain evidence="2 3">LaAM-08-1</strain>
    </source>
</reference>
<feature type="compositionally biased region" description="Polar residues" evidence="1">
    <location>
        <begin position="46"/>
        <end position="56"/>
    </location>
</feature>
<proteinExistence type="predicted"/>
<name>A0A0C9XFE6_9AGAR</name>
<feature type="compositionally biased region" description="Basic and acidic residues" evidence="1">
    <location>
        <begin position="1"/>
        <end position="18"/>
    </location>
</feature>